<name>A0A3N4IR83_ASCIM</name>
<dbReference type="AlphaFoldDB" id="A0A3N4IR83"/>
<accession>A0A3N4IR83</accession>
<evidence type="ECO:0000313" key="1">
    <source>
        <dbReference type="EMBL" id="RPA88225.1"/>
    </source>
</evidence>
<reference evidence="1 2" key="1">
    <citation type="journal article" date="2018" name="Nat. Ecol. Evol.">
        <title>Pezizomycetes genomes reveal the molecular basis of ectomycorrhizal truffle lifestyle.</title>
        <authorList>
            <person name="Murat C."/>
            <person name="Payen T."/>
            <person name="Noel B."/>
            <person name="Kuo A."/>
            <person name="Morin E."/>
            <person name="Chen J."/>
            <person name="Kohler A."/>
            <person name="Krizsan K."/>
            <person name="Balestrini R."/>
            <person name="Da Silva C."/>
            <person name="Montanini B."/>
            <person name="Hainaut M."/>
            <person name="Levati E."/>
            <person name="Barry K.W."/>
            <person name="Belfiori B."/>
            <person name="Cichocki N."/>
            <person name="Clum A."/>
            <person name="Dockter R.B."/>
            <person name="Fauchery L."/>
            <person name="Guy J."/>
            <person name="Iotti M."/>
            <person name="Le Tacon F."/>
            <person name="Lindquist E.A."/>
            <person name="Lipzen A."/>
            <person name="Malagnac F."/>
            <person name="Mello A."/>
            <person name="Molinier V."/>
            <person name="Miyauchi S."/>
            <person name="Poulain J."/>
            <person name="Riccioni C."/>
            <person name="Rubini A."/>
            <person name="Sitrit Y."/>
            <person name="Splivallo R."/>
            <person name="Traeger S."/>
            <person name="Wang M."/>
            <person name="Zifcakova L."/>
            <person name="Wipf D."/>
            <person name="Zambonelli A."/>
            <person name="Paolocci F."/>
            <person name="Nowrousian M."/>
            <person name="Ottonello S."/>
            <person name="Baldrian P."/>
            <person name="Spatafora J.W."/>
            <person name="Henrissat B."/>
            <person name="Nagy L.G."/>
            <person name="Aury J.M."/>
            <person name="Wincker P."/>
            <person name="Grigoriev I.V."/>
            <person name="Bonfante P."/>
            <person name="Martin F.M."/>
        </authorList>
    </citation>
    <scope>NUCLEOTIDE SEQUENCE [LARGE SCALE GENOMIC DNA]</scope>
    <source>
        <strain evidence="1 2">RN42</strain>
    </source>
</reference>
<keyword evidence="2" id="KW-1185">Reference proteome</keyword>
<evidence type="ECO:0000313" key="2">
    <source>
        <dbReference type="Proteomes" id="UP000275078"/>
    </source>
</evidence>
<organism evidence="1 2">
    <name type="scientific">Ascobolus immersus RN42</name>
    <dbReference type="NCBI Taxonomy" id="1160509"/>
    <lineage>
        <taxon>Eukaryota</taxon>
        <taxon>Fungi</taxon>
        <taxon>Dikarya</taxon>
        <taxon>Ascomycota</taxon>
        <taxon>Pezizomycotina</taxon>
        <taxon>Pezizomycetes</taxon>
        <taxon>Pezizales</taxon>
        <taxon>Ascobolaceae</taxon>
        <taxon>Ascobolus</taxon>
    </lineage>
</organism>
<dbReference type="EMBL" id="ML119645">
    <property type="protein sequence ID" value="RPA88225.1"/>
    <property type="molecule type" value="Genomic_DNA"/>
</dbReference>
<proteinExistence type="predicted"/>
<gene>
    <name evidence="1" type="ORF">BJ508DRAFT_4291</name>
</gene>
<protein>
    <submittedName>
        <fullName evidence="1">Uncharacterized protein</fullName>
    </submittedName>
</protein>
<dbReference type="Proteomes" id="UP000275078">
    <property type="component" value="Unassembled WGS sequence"/>
</dbReference>
<sequence length="219" mass="25084">MNPKRVERIRPYRTLNGCEFEADSFLSYEEPCAVCYGQLPTNQHETLRQAHPEWLEPALPVPLIHNKTYRALIHDQVRTRADASSDFDSNRIPPPHTEGSASTARSIAFSNICLAPKDTYRSEDEGTWWAKRYWSRRTGGTESAIESDMIDCVPERSFEERERRRTGWLRDMYDVDLGEAVFGASGFVGTILEMQSRGWRDEDLEFVDSGKALGFKVIS</sequence>